<evidence type="ECO:0000256" key="1">
    <source>
        <dbReference type="SAM" id="MobiDB-lite"/>
    </source>
</evidence>
<dbReference type="AlphaFoldDB" id="A0A2P5DXW3"/>
<protein>
    <submittedName>
        <fullName evidence="2">Uncharacterized protein</fullName>
    </submittedName>
</protein>
<dbReference type="Proteomes" id="UP000237105">
    <property type="component" value="Unassembled WGS sequence"/>
</dbReference>
<gene>
    <name evidence="2" type="ORF">PanWU01x14_020920</name>
</gene>
<keyword evidence="3" id="KW-1185">Reference proteome</keyword>
<feature type="non-terminal residue" evidence="2">
    <location>
        <position position="111"/>
    </location>
</feature>
<dbReference type="EMBL" id="JXTB01000010">
    <property type="protein sequence ID" value="PON78110.1"/>
    <property type="molecule type" value="Genomic_DNA"/>
</dbReference>
<evidence type="ECO:0000313" key="3">
    <source>
        <dbReference type="Proteomes" id="UP000237105"/>
    </source>
</evidence>
<evidence type="ECO:0000313" key="2">
    <source>
        <dbReference type="EMBL" id="PON78110.1"/>
    </source>
</evidence>
<feature type="region of interest" description="Disordered" evidence="1">
    <location>
        <begin position="17"/>
        <end position="47"/>
    </location>
</feature>
<name>A0A2P5DXW3_PARAD</name>
<organism evidence="2 3">
    <name type="scientific">Parasponia andersonii</name>
    <name type="common">Sponia andersonii</name>
    <dbReference type="NCBI Taxonomy" id="3476"/>
    <lineage>
        <taxon>Eukaryota</taxon>
        <taxon>Viridiplantae</taxon>
        <taxon>Streptophyta</taxon>
        <taxon>Embryophyta</taxon>
        <taxon>Tracheophyta</taxon>
        <taxon>Spermatophyta</taxon>
        <taxon>Magnoliopsida</taxon>
        <taxon>eudicotyledons</taxon>
        <taxon>Gunneridae</taxon>
        <taxon>Pentapetalae</taxon>
        <taxon>rosids</taxon>
        <taxon>fabids</taxon>
        <taxon>Rosales</taxon>
        <taxon>Cannabaceae</taxon>
        <taxon>Parasponia</taxon>
    </lineage>
</organism>
<comment type="caution">
    <text evidence="2">The sequence shown here is derived from an EMBL/GenBank/DDBJ whole genome shotgun (WGS) entry which is preliminary data.</text>
</comment>
<proteinExistence type="predicted"/>
<feature type="compositionally biased region" description="Basic and acidic residues" evidence="1">
    <location>
        <begin position="20"/>
        <end position="30"/>
    </location>
</feature>
<sequence length="111" mass="12750">MPNFFLKIPQKFKFPANRGLEGERKGEKTLDLPPRTATVLPSNGPSRIERLSKSNPMLLVPPHFDVRQNRSGPPQRFCLRQGFPVTRALSDLRFRHLQQVKLHLAVVDQLQ</sequence>
<reference evidence="3" key="1">
    <citation type="submission" date="2016-06" db="EMBL/GenBank/DDBJ databases">
        <title>Parallel loss of symbiosis genes in relatives of nitrogen-fixing non-legume Parasponia.</title>
        <authorList>
            <person name="Van Velzen R."/>
            <person name="Holmer R."/>
            <person name="Bu F."/>
            <person name="Rutten L."/>
            <person name="Van Zeijl A."/>
            <person name="Liu W."/>
            <person name="Santuari L."/>
            <person name="Cao Q."/>
            <person name="Sharma T."/>
            <person name="Shen D."/>
            <person name="Roswanjaya Y."/>
            <person name="Wardhani T."/>
            <person name="Kalhor M.S."/>
            <person name="Jansen J."/>
            <person name="Van den Hoogen J."/>
            <person name="Gungor B."/>
            <person name="Hartog M."/>
            <person name="Hontelez J."/>
            <person name="Verver J."/>
            <person name="Yang W.-C."/>
            <person name="Schijlen E."/>
            <person name="Repin R."/>
            <person name="Schilthuizen M."/>
            <person name="Schranz E."/>
            <person name="Heidstra R."/>
            <person name="Miyata K."/>
            <person name="Fedorova E."/>
            <person name="Kohlen W."/>
            <person name="Bisseling T."/>
            <person name="Smit S."/>
            <person name="Geurts R."/>
        </authorList>
    </citation>
    <scope>NUCLEOTIDE SEQUENCE [LARGE SCALE GENOMIC DNA]</scope>
    <source>
        <strain evidence="3">cv. WU1-14</strain>
    </source>
</reference>
<accession>A0A2P5DXW3</accession>